<protein>
    <submittedName>
        <fullName evidence="2">Uncharacterized protein</fullName>
    </submittedName>
</protein>
<feature type="region of interest" description="Disordered" evidence="1">
    <location>
        <begin position="60"/>
        <end position="93"/>
    </location>
</feature>
<evidence type="ECO:0000313" key="3">
    <source>
        <dbReference type="Proteomes" id="UP000799444"/>
    </source>
</evidence>
<dbReference type="EMBL" id="ML996122">
    <property type="protein sequence ID" value="KAF2736722.1"/>
    <property type="molecule type" value="Genomic_DNA"/>
</dbReference>
<feature type="compositionally biased region" description="Polar residues" evidence="1">
    <location>
        <begin position="264"/>
        <end position="281"/>
    </location>
</feature>
<sequence length="345" mass="37633">MQSTERDIGASTPTDPTQTSSTEPTRAGTPLLEIRQDSRPDRASIVQSIPKIWEYNFSWPRRSRNSAATDTHSTHDSPEVSPRGSPEPTGEQNQIAAVTTISVETGTHANGEFATTILADELAPARRNRGKREKFISELGKWKSRRPSFKNMYKKLKSWIPKKARRVFQAPVTGDVELPSMDFGRPISYVLLDNDGQFDISSLGTTSANTKQPPPLETRARNGDSSSSRIPPGRRLPPSQLRSDQADTPNKKVESLGHFFSARPPSNGTHTRSTQRIGDVDSQVTQDTIAEAVGENPGTDTEGAGNGANQVTAVQDQISNEDMSLARPAIRPCKTCPNLSGTWGT</sequence>
<evidence type="ECO:0000256" key="1">
    <source>
        <dbReference type="SAM" id="MobiDB-lite"/>
    </source>
</evidence>
<feature type="region of interest" description="Disordered" evidence="1">
    <location>
        <begin position="202"/>
        <end position="281"/>
    </location>
</feature>
<accession>A0A9P4V1U0</accession>
<name>A0A9P4V1U0_9PLEO</name>
<dbReference type="AlphaFoldDB" id="A0A9P4V1U0"/>
<evidence type="ECO:0000313" key="2">
    <source>
        <dbReference type="EMBL" id="KAF2736722.1"/>
    </source>
</evidence>
<feature type="compositionally biased region" description="Polar residues" evidence="1">
    <location>
        <begin position="202"/>
        <end position="211"/>
    </location>
</feature>
<comment type="caution">
    <text evidence="2">The sequence shown here is derived from an EMBL/GenBank/DDBJ whole genome shotgun (WGS) entry which is preliminary data.</text>
</comment>
<gene>
    <name evidence="2" type="ORF">EJ04DRAFT_551082</name>
</gene>
<feature type="region of interest" description="Disordered" evidence="1">
    <location>
        <begin position="1"/>
        <end position="47"/>
    </location>
</feature>
<reference evidence="2" key="1">
    <citation type="journal article" date="2020" name="Stud. Mycol.">
        <title>101 Dothideomycetes genomes: a test case for predicting lifestyles and emergence of pathogens.</title>
        <authorList>
            <person name="Haridas S."/>
            <person name="Albert R."/>
            <person name="Binder M."/>
            <person name="Bloem J."/>
            <person name="Labutti K."/>
            <person name="Salamov A."/>
            <person name="Andreopoulos B."/>
            <person name="Baker S."/>
            <person name="Barry K."/>
            <person name="Bills G."/>
            <person name="Bluhm B."/>
            <person name="Cannon C."/>
            <person name="Castanera R."/>
            <person name="Culley D."/>
            <person name="Daum C."/>
            <person name="Ezra D."/>
            <person name="Gonzalez J."/>
            <person name="Henrissat B."/>
            <person name="Kuo A."/>
            <person name="Liang C."/>
            <person name="Lipzen A."/>
            <person name="Lutzoni F."/>
            <person name="Magnuson J."/>
            <person name="Mondo S."/>
            <person name="Nolan M."/>
            <person name="Ohm R."/>
            <person name="Pangilinan J."/>
            <person name="Park H.-J."/>
            <person name="Ramirez L."/>
            <person name="Alfaro M."/>
            <person name="Sun H."/>
            <person name="Tritt A."/>
            <person name="Yoshinaga Y."/>
            <person name="Zwiers L.-H."/>
            <person name="Turgeon B."/>
            <person name="Goodwin S."/>
            <person name="Spatafora J."/>
            <person name="Crous P."/>
            <person name="Grigoriev I."/>
        </authorList>
    </citation>
    <scope>NUCLEOTIDE SEQUENCE</scope>
    <source>
        <strain evidence="2">CBS 125425</strain>
    </source>
</reference>
<keyword evidence="3" id="KW-1185">Reference proteome</keyword>
<feature type="compositionally biased region" description="Low complexity" evidence="1">
    <location>
        <begin position="11"/>
        <end position="25"/>
    </location>
</feature>
<organism evidence="2 3">
    <name type="scientific">Polyplosphaeria fusca</name>
    <dbReference type="NCBI Taxonomy" id="682080"/>
    <lineage>
        <taxon>Eukaryota</taxon>
        <taxon>Fungi</taxon>
        <taxon>Dikarya</taxon>
        <taxon>Ascomycota</taxon>
        <taxon>Pezizomycotina</taxon>
        <taxon>Dothideomycetes</taxon>
        <taxon>Pleosporomycetidae</taxon>
        <taxon>Pleosporales</taxon>
        <taxon>Tetraplosphaeriaceae</taxon>
        <taxon>Polyplosphaeria</taxon>
    </lineage>
</organism>
<dbReference type="Proteomes" id="UP000799444">
    <property type="component" value="Unassembled WGS sequence"/>
</dbReference>
<proteinExistence type="predicted"/>